<comment type="caution">
    <text evidence="2">The sequence shown here is derived from an EMBL/GenBank/DDBJ whole genome shotgun (WGS) entry which is preliminary data.</text>
</comment>
<dbReference type="AlphaFoldDB" id="A0A1B7X3T5"/>
<evidence type="ECO:0000256" key="1">
    <source>
        <dbReference type="SAM" id="Phobius"/>
    </source>
</evidence>
<keyword evidence="1" id="KW-0812">Transmembrane</keyword>
<accession>A0A1B7X3T5</accession>
<feature type="transmembrane region" description="Helical" evidence="1">
    <location>
        <begin position="85"/>
        <end position="103"/>
    </location>
</feature>
<name>A0A1B7X3T5_APHFL</name>
<reference evidence="2 3" key="1">
    <citation type="submission" date="2015-09" db="EMBL/GenBank/DDBJ databases">
        <title>Aphanizomenon flos-aquae WA102.</title>
        <authorList>
            <person name="Driscoll C."/>
        </authorList>
    </citation>
    <scope>NUCLEOTIDE SEQUENCE [LARGE SCALE GENOMIC DNA]</scope>
    <source>
        <strain evidence="2">WA102</strain>
    </source>
</reference>
<evidence type="ECO:0000313" key="2">
    <source>
        <dbReference type="EMBL" id="OBQ44027.1"/>
    </source>
</evidence>
<gene>
    <name evidence="2" type="ORF">AN484_09375</name>
</gene>
<protein>
    <submittedName>
        <fullName evidence="2">Uncharacterized protein</fullName>
    </submittedName>
</protein>
<keyword evidence="1" id="KW-1133">Transmembrane helix</keyword>
<feature type="transmembrane region" description="Helical" evidence="1">
    <location>
        <begin position="115"/>
        <end position="134"/>
    </location>
</feature>
<keyword evidence="1" id="KW-0472">Membrane</keyword>
<dbReference type="Proteomes" id="UP000092093">
    <property type="component" value="Unassembled WGS sequence"/>
</dbReference>
<feature type="transmembrane region" description="Helical" evidence="1">
    <location>
        <begin position="55"/>
        <end position="73"/>
    </location>
</feature>
<proteinExistence type="predicted"/>
<dbReference type="PATRIC" id="fig|1710896.3.peg.6165"/>
<sequence>MGRRIITSQLQAKGKEAELDGYFDKLIKYIPTEIVGAWIAMTGLIKGSSNIPTNTILWILFIIFTGLTAVYILKQTFEPKKPLAIKQTSISTIAFIVWVFALGEPFNSLSFYNPVYGSILLILYNLTIPLINPVEESKKNNMRV</sequence>
<dbReference type="EMBL" id="LJOW01000035">
    <property type="protein sequence ID" value="OBQ44027.1"/>
    <property type="molecule type" value="Genomic_DNA"/>
</dbReference>
<organism evidence="2 3">
    <name type="scientific">Aphanizomenon flos-aquae WA102</name>
    <dbReference type="NCBI Taxonomy" id="1710896"/>
    <lineage>
        <taxon>Bacteria</taxon>
        <taxon>Bacillati</taxon>
        <taxon>Cyanobacteriota</taxon>
        <taxon>Cyanophyceae</taxon>
        <taxon>Nostocales</taxon>
        <taxon>Aphanizomenonaceae</taxon>
        <taxon>Aphanizomenon</taxon>
    </lineage>
</organism>
<evidence type="ECO:0000313" key="3">
    <source>
        <dbReference type="Proteomes" id="UP000092093"/>
    </source>
</evidence>